<evidence type="ECO:0000313" key="2">
    <source>
        <dbReference type="EMBL" id="OGY40169.1"/>
    </source>
</evidence>
<evidence type="ECO:0000259" key="1">
    <source>
        <dbReference type="Pfam" id="PF18723"/>
    </source>
</evidence>
<dbReference type="Pfam" id="PF18723">
    <property type="entry name" value="HMUDK_hel"/>
    <property type="match status" value="1"/>
</dbReference>
<organism evidence="2 3">
    <name type="scientific">Candidatus Brennerbacteria bacterium RIFOXYD1_FULL_41_16</name>
    <dbReference type="NCBI Taxonomy" id="1797529"/>
    <lineage>
        <taxon>Bacteria</taxon>
        <taxon>Candidatus Brenneribacteriota</taxon>
    </lineage>
</organism>
<proteinExistence type="predicted"/>
<feature type="domain" description="5-hmdU DNA kinase helical" evidence="1">
    <location>
        <begin position="37"/>
        <end position="294"/>
    </location>
</feature>
<protein>
    <recommendedName>
        <fullName evidence="1">5-hmdU DNA kinase helical domain-containing protein</fullName>
    </recommendedName>
</protein>
<dbReference type="InterPro" id="IPR040684">
    <property type="entry name" value="HMUDK_hel"/>
</dbReference>
<reference evidence="2 3" key="1">
    <citation type="journal article" date="2016" name="Nat. Commun.">
        <title>Thousands of microbial genomes shed light on interconnected biogeochemical processes in an aquifer system.</title>
        <authorList>
            <person name="Anantharaman K."/>
            <person name="Brown C.T."/>
            <person name="Hug L.A."/>
            <person name="Sharon I."/>
            <person name="Castelle C.J."/>
            <person name="Probst A.J."/>
            <person name="Thomas B.C."/>
            <person name="Singh A."/>
            <person name="Wilkins M.J."/>
            <person name="Karaoz U."/>
            <person name="Brodie E.L."/>
            <person name="Williams K.H."/>
            <person name="Hubbard S.S."/>
            <person name="Banfield J.F."/>
        </authorList>
    </citation>
    <scope>NUCLEOTIDE SEQUENCE [LARGE SCALE GENOMIC DNA]</scope>
</reference>
<evidence type="ECO:0000313" key="3">
    <source>
        <dbReference type="Proteomes" id="UP000178570"/>
    </source>
</evidence>
<dbReference type="EMBL" id="MHHY01000009">
    <property type="protein sequence ID" value="OGY40169.1"/>
    <property type="molecule type" value="Genomic_DNA"/>
</dbReference>
<accession>A0A1G1XJG2</accession>
<comment type="caution">
    <text evidence="2">The sequence shown here is derived from an EMBL/GenBank/DDBJ whole genome shotgun (WGS) entry which is preliminary data.</text>
</comment>
<dbReference type="Proteomes" id="UP000178570">
    <property type="component" value="Unassembled WGS sequence"/>
</dbReference>
<dbReference type="STRING" id="1797529.A2570_02685"/>
<name>A0A1G1XJG2_9BACT</name>
<gene>
    <name evidence="2" type="ORF">A2570_02685</name>
</gene>
<dbReference type="AlphaFoldDB" id="A0A1G1XJG2"/>
<sequence>MELPDKFKKPYRHWSDHLSAKRNTLLQMEEFPGDKKLLENIIVFVNERLKIWEKKTLGETPPYTRDSILAKYKFCNVFRELDRQTIEFHELLNSLREDFPLWLLNVFYCRMVARSETLKIVGLLSFDNQDNRQLYSRLMESSRPRFGNAYVFPVSVIQKSRTPTREKFITEYLPEIVPLVSDEIKKWKRLAVFDALDKIIPIFGFNLRFLWTEVLIDVGYQFPEYIDLFGRFSIGPGALSTLRLLNFKEEPSSLVMRLSNLNVDTGLTYNGQMLRLSPENWEGIACEYRKYSNLKLGKGRKRLYAIGR</sequence>